<dbReference type="EMBL" id="CP031264">
    <property type="protein sequence ID" value="AXI79640.1"/>
    <property type="molecule type" value="Genomic_DNA"/>
</dbReference>
<dbReference type="Pfam" id="PF13556">
    <property type="entry name" value="HTH_30"/>
    <property type="match status" value="1"/>
</dbReference>
<evidence type="ECO:0000313" key="3">
    <source>
        <dbReference type="EMBL" id="AXI79640.1"/>
    </source>
</evidence>
<accession>A0A345T0Y5</accession>
<name>A0A345T0Y5_9ACTN</name>
<dbReference type="OrthoDB" id="2973014at2"/>
<dbReference type="Proteomes" id="UP000249340">
    <property type="component" value="Chromosome"/>
</dbReference>
<dbReference type="InterPro" id="IPR025736">
    <property type="entry name" value="PucR_C-HTH_dom"/>
</dbReference>
<feature type="domain" description="Purine catabolism PurC-like" evidence="1">
    <location>
        <begin position="8"/>
        <end position="128"/>
    </location>
</feature>
<organism evidence="3 4">
    <name type="scientific">Peterkaempfera bronchialis</name>
    <dbReference type="NCBI Taxonomy" id="2126346"/>
    <lineage>
        <taxon>Bacteria</taxon>
        <taxon>Bacillati</taxon>
        <taxon>Actinomycetota</taxon>
        <taxon>Actinomycetes</taxon>
        <taxon>Kitasatosporales</taxon>
        <taxon>Streptomycetaceae</taxon>
        <taxon>Peterkaempfera</taxon>
    </lineage>
</organism>
<keyword evidence="4" id="KW-1185">Reference proteome</keyword>
<dbReference type="KEGG" id="stri:C7M71_021760"/>
<protein>
    <submittedName>
        <fullName evidence="3">PucR family transcriptional regulator</fullName>
    </submittedName>
</protein>
<evidence type="ECO:0000259" key="2">
    <source>
        <dbReference type="Pfam" id="PF13556"/>
    </source>
</evidence>
<evidence type="ECO:0000313" key="4">
    <source>
        <dbReference type="Proteomes" id="UP000249340"/>
    </source>
</evidence>
<dbReference type="Pfam" id="PF07905">
    <property type="entry name" value="PucR"/>
    <property type="match status" value="1"/>
</dbReference>
<dbReference type="Gene3D" id="1.10.10.2840">
    <property type="entry name" value="PucR C-terminal helix-turn-helix domain"/>
    <property type="match status" value="1"/>
</dbReference>
<proteinExistence type="predicted"/>
<dbReference type="InterPro" id="IPR012914">
    <property type="entry name" value="PucR_dom"/>
</dbReference>
<dbReference type="PANTHER" id="PTHR33744">
    <property type="entry name" value="CARBOHYDRATE DIACID REGULATOR"/>
    <property type="match status" value="1"/>
</dbReference>
<gene>
    <name evidence="3" type="ORF">C7M71_021760</name>
</gene>
<sequence>MFPTVAHVLDLDVVRRGLPVVLAGRDRLERPVRWVHVSELPDVAGLLQGGELVLTTGIALPEDRDGLARYVRELAEVGAAGLVVEFGRRYFDTLPRALVYAAEQRGLPLIALRRELRFVAVTEAVHALVVNAQLEELRASEAVHQTFNELAVEGAEPAEVVRQVALMSGLPVVLENLAHQVLAYDTAGGEAEELLEGWEQRSRGVRPAGRTGHDPRTGWLVTTVGARGHDWGRLVLVGEPGPAPEAQMAQGAEAAQGAGAEAGTAVPHRHAMLLERGASTLALNRLLVRDRESLERQTHRTLLSGILTHALTVSEVSLRATALGVPLEGRRLVGVVLRRRYGAATAALEAQARLRDFAETAAAAVKERRMTALVGALDDESVGLLVALGPHDDEHASLEGFTAALRRLVGQGAGAGQGAAPEPVVAVGSSVGSVRDARRTLLEATQVADSAVHVAAPGARGASYYRLPDVRLRGLLHLLRDDARLQTYVERELGPLLAYDAEHSTQLVRMLRVYLEQGRNKSAAADAAHLSRPSFYDRLHKVERVLGVDLDQVESCLSLHVALLALDAVRR</sequence>
<dbReference type="AlphaFoldDB" id="A0A345T0Y5"/>
<evidence type="ECO:0000259" key="1">
    <source>
        <dbReference type="Pfam" id="PF07905"/>
    </source>
</evidence>
<dbReference type="InterPro" id="IPR051448">
    <property type="entry name" value="CdaR-like_regulators"/>
</dbReference>
<dbReference type="PANTHER" id="PTHR33744:SF1">
    <property type="entry name" value="DNA-BINDING TRANSCRIPTIONAL ACTIVATOR ADER"/>
    <property type="match status" value="1"/>
</dbReference>
<feature type="domain" description="PucR C-terminal helix-turn-helix" evidence="2">
    <location>
        <begin position="507"/>
        <end position="565"/>
    </location>
</feature>
<dbReference type="RefSeq" id="WP_111492276.1">
    <property type="nucleotide sequence ID" value="NZ_CP031264.1"/>
</dbReference>
<dbReference type="InterPro" id="IPR042070">
    <property type="entry name" value="PucR_C-HTH_sf"/>
</dbReference>
<reference evidence="4" key="1">
    <citation type="submission" date="2018-07" db="EMBL/GenBank/DDBJ databases">
        <title>Streptacidiphilus bronchialis DSM 106435 chromosome.</title>
        <authorList>
            <person name="Batra D."/>
            <person name="Gulvik C.A."/>
        </authorList>
    </citation>
    <scope>NUCLEOTIDE SEQUENCE [LARGE SCALE GENOMIC DNA]</scope>
    <source>
        <strain evidence="4">DSM 106435</strain>
    </source>
</reference>